<dbReference type="PROSITE" id="PS52004">
    <property type="entry name" value="KS3_2"/>
    <property type="match status" value="1"/>
</dbReference>
<sequence length="2607" mass="285218">MSPFVYNDSNNSSTQLTPQEKNADEAIAIIGYSVNLPEASSVEAFWDLTVAGRCAAREFPRDRVNHEAWCEGKGSVQGTIRPKKAHFLETDVSLFDAPFFSITAAEADAMDPQQRGLLETTYKALENGMFSSQLLLRDQTASDNSIAGIPISKISGTNTAVYTGNFTMDYTMISSKDPELIPNYTSTGLAGTYLSNRLSNFFNLKGPSMTIDTACSSSLVAFDQACKALWRGESSMGIVAGCNLVYALDTTIGLSRMGFLSPDGVCYSFDERANGYSRGEGFAALIIKPVSAAIRDGDLIRAVVRATGTNQNGTTSLAQPSKEAQVHLIEDTYASAGLSLSRTRYVEAHGTGTSKGDPIEAGAIGEAFGHYHGRDDPVYVGTAKASIGHTEGTSGLAGIVRAVMILEKGIIPPIANLQRLNPAIDAEFLNLEFPTVCRPWPGSGLRRVSVCSSGFGGTNAHAVLDDAHHFLQEHGLKGTHYTTVDPQVRLEQKYSLHCTNGVSADRSVEEYRSLQRPVANRLGLGVQDPLLPPIPQLLVWSAPDSAAVKRVLNSYEAYLTDSLQSESADNGNLESLAFTLSERRSMYPWRSYAVADSLPSLSKAISEIPAPTNAQNRPRIGFIFTGQGAQWLGMGKELLMYDVFCHSIKRAESYLQSLGCSWSLINCFTTFEGSMNLNDPALAQPACTVLQVALVDLLKSFNLLPSVVIGHSSGEIAAAYAVGGISSEAAWRLAYLRGLFSSELGQSRTIEAGMISVGTSLEKANSYLKGILAQSPGGLLCVACINSPKNVTVSGSRRLINLLKARLDQDEVFNRVLAVPVAYHSPQMKMIATRYTTSIGKLDAGFRDHKEVPMISSVTGHIVPLDVLTDPEYWVRNLTSQVKFFQAVEVCCQNSTSSETKKIDLSHRREVSVTDLLEIGPHSTLAGPIREILSNVSVSRNVRYSSCLIRKRSAIFTLMETAGMLHCVGFPLNIDRVNSLKQSLKHHRSVLPSLPAYPFDHSTSYWREGRISKQIRLRDHGFNPFLGSPVADWNNSEPSWRHFLSAAASSPTAWIRDHKINGDVLFPAAGMLVMAMEAVVQVTKHFDQKLTAFECRGVEFLAGLAVPEDEEGVEVTTRLVDLAHSPNRLDSGFEFHIQSHHGNAVTRICRGTIEPIFAETAPAHLDHIQEIEAAQDIAVKNASRALQNSTKNVKGHTLYSRLHKFGYHFTGSFRRITHAYWEGVGECVGDVSLFEDPSGALPAVIHPASLDGVIQVMLPAITAGGNVKTPTMIPTRIDRLWIARDGLLPDSSIHLQAHTLRRLTNHRTHQLDCSAVDNTNGLLKVQMNGLEATSITTADDSDSAQTHARQLCYKMTFMPDISLIDTARLRNLLQGQAQQDVEAALTWTDIEQLVAVSAKRISQEVEEDSIPSHLPHLRRQLEWIKQISSSIKSPLDTLENIRKRVETRGKIGRLYLEFLDCLQDILQGRVDALEFLNQDNNLRTYYDYNTDSSSFFGPLSVFMKLLAHKSPSLKVIEVGAGTGSTTQRILDMLTTKTSYGYTAQYSHYEFTDISPAFLSMAKEKFGAYPNMNFSLFNVENVAGEQGYEPHSYDVVVAANVLHATKSLDATLRAVRSLLKRPNGPLLAETQWDHVLKQHGFSGLDFVAHDHEREGANMVSCILSTATEEISGATAETGIHVRIVTGFDQAHKPSLPFCQIVQEVSGCPTCKVGTFDDAYRDEALQAQLLIVICDGRSWPMLDRLGDQEYYALQSTLVKAKAVLWLNEIPEPAQCPQEAMVTGLARTLRLERPGFIFTTASLSSKDEQISLFVRQVFENTVEGIRTGVYEPELVQNSGFLEIPRVYEDDARNQTIHTSVSSIEQDVLFGSRDLELKIRSPGLLESLHFEEVLGKSFTPLAADEVEIDVRAVGVNFRDLLVALGRVPDNNLGCECSGIISKVGSEGHLKPGDKVVAFHSDPFRRAVRCKAFMAIPIPESMTFTEAAAIPINFMTAYRALIEVAHLAEGESVLIHGGAGGTGQAAIQVAQLCGAKVYVTVGSNHKKQLIMDLYDIPAENILYSRDLSFAKGIMRLTDGQGVDVVLNSLAGSGLSASWDCIAPYGRFIEIGKKDILSRRVLPMHPFARNVSFAAVDIASMGKERPRMLSSMLLKILDLFQSGRLKSVFPLKTFSVGQVEESLRYLQSGINAGKAVVETEPQMRVMSLAFALTNPIKATLRPETSWSFDSHGTYIIAGGLGGLGQSVVKWMAKKGARHFILLSRRGAKSKSSTGFVQRILAQGVNVYTPPCDVSDPFALGEVLTWCKDNMPPIKGCIQSSMVIRDIGFDRMSAQQWREAVLPKVAGSWNLHQQLPQDLDFFILFSSITGVVGSQSQPNYTAGNTFQDALALLRQSQGLAGVSVDLAAMESVGFLADQRDVLDQIVNIKHTMAMVEGELLAILDEQCRPTSSSSSTNSRPAQVITGLKLPSHLTATGGQEAAWMGQPMFRALYQIPDLSISSETALHSHENNADHGVTLDRLRTISDANSTLENKMVAVKEVLLHQIARFLSLSPTDMDTARPLHGYGVDSLIGMELRSWLRKVLHVDVSMFEILGGENIDSMASLVAKRMDVA</sequence>
<feature type="region of interest" description="N-terminal hotdog fold" evidence="9">
    <location>
        <begin position="1023"/>
        <end position="1160"/>
    </location>
</feature>
<dbReference type="SUPFAM" id="SSF53335">
    <property type="entry name" value="S-adenosyl-L-methionine-dependent methyltransferases"/>
    <property type="match status" value="1"/>
</dbReference>
<dbReference type="PROSITE" id="PS52019">
    <property type="entry name" value="PKS_MFAS_DH"/>
    <property type="match status" value="1"/>
</dbReference>
<dbReference type="Pfam" id="PF08659">
    <property type="entry name" value="KR"/>
    <property type="match status" value="1"/>
</dbReference>
<dbReference type="GO" id="GO:0004315">
    <property type="term" value="F:3-oxoacyl-[acyl-carrier-protein] synthase activity"/>
    <property type="evidence" value="ECO:0007669"/>
    <property type="project" value="InterPro"/>
</dbReference>
<evidence type="ECO:0000256" key="2">
    <source>
        <dbReference type="ARBA" id="ARBA00022450"/>
    </source>
</evidence>
<dbReference type="PROSITE" id="PS00606">
    <property type="entry name" value="KS3_1"/>
    <property type="match status" value="1"/>
</dbReference>
<dbReference type="Gene3D" id="3.40.366.10">
    <property type="entry name" value="Malonyl-Coenzyme A Acyl Carrier Protein, domain 2"/>
    <property type="match status" value="1"/>
</dbReference>
<evidence type="ECO:0000256" key="5">
    <source>
        <dbReference type="ARBA" id="ARBA00022857"/>
    </source>
</evidence>
<dbReference type="InterPro" id="IPR020843">
    <property type="entry name" value="ER"/>
</dbReference>
<dbReference type="GO" id="GO:0004312">
    <property type="term" value="F:fatty acid synthase activity"/>
    <property type="evidence" value="ECO:0007669"/>
    <property type="project" value="TreeGrafter"/>
</dbReference>
<feature type="domain" description="Carrier" evidence="10">
    <location>
        <begin position="2527"/>
        <end position="2604"/>
    </location>
</feature>
<dbReference type="InterPro" id="IPR016035">
    <property type="entry name" value="Acyl_Trfase/lysoPLipase"/>
</dbReference>
<proteinExistence type="predicted"/>
<keyword evidence="3" id="KW-0597">Phosphoprotein</keyword>
<dbReference type="SMART" id="SM00826">
    <property type="entry name" value="PKS_DH"/>
    <property type="match status" value="1"/>
</dbReference>
<dbReference type="Gene3D" id="3.10.129.110">
    <property type="entry name" value="Polyketide synthase dehydratase"/>
    <property type="match status" value="1"/>
</dbReference>
<dbReference type="InterPro" id="IPR006162">
    <property type="entry name" value="Ppantetheine_attach_site"/>
</dbReference>
<dbReference type="InterPro" id="IPR036736">
    <property type="entry name" value="ACP-like_sf"/>
</dbReference>
<evidence type="ECO:0000256" key="4">
    <source>
        <dbReference type="ARBA" id="ARBA00022679"/>
    </source>
</evidence>
<feature type="domain" description="PKS/mFAS DH" evidence="12">
    <location>
        <begin position="1023"/>
        <end position="1341"/>
    </location>
</feature>
<dbReference type="Pfam" id="PF13602">
    <property type="entry name" value="ADH_zinc_N_2"/>
    <property type="match status" value="1"/>
</dbReference>
<feature type="domain" description="Ketosynthase family 3 (KS3)" evidence="11">
    <location>
        <begin position="24"/>
        <end position="466"/>
    </location>
</feature>
<dbReference type="InterPro" id="IPR020841">
    <property type="entry name" value="PKS_Beta-ketoAc_synthase_dom"/>
</dbReference>
<dbReference type="CDD" id="cd05195">
    <property type="entry name" value="enoyl_red"/>
    <property type="match status" value="1"/>
</dbReference>
<dbReference type="InterPro" id="IPR009081">
    <property type="entry name" value="PP-bd_ACP"/>
</dbReference>
<keyword evidence="4" id="KW-0808">Transferase</keyword>
<dbReference type="EMBL" id="CABFNQ020000676">
    <property type="protein sequence ID" value="CAH0022093.1"/>
    <property type="molecule type" value="Genomic_DNA"/>
</dbReference>
<dbReference type="Proteomes" id="UP000696573">
    <property type="component" value="Unassembled WGS sequence"/>
</dbReference>
<evidence type="ECO:0008006" key="15">
    <source>
        <dbReference type="Google" id="ProtNLM"/>
    </source>
</evidence>
<dbReference type="SMART" id="SM00822">
    <property type="entry name" value="PKS_KR"/>
    <property type="match status" value="1"/>
</dbReference>
<dbReference type="Gene3D" id="1.10.1200.10">
    <property type="entry name" value="ACP-like"/>
    <property type="match status" value="1"/>
</dbReference>
<dbReference type="GO" id="GO:0006633">
    <property type="term" value="P:fatty acid biosynthetic process"/>
    <property type="evidence" value="ECO:0007669"/>
    <property type="project" value="InterPro"/>
</dbReference>
<keyword evidence="7" id="KW-0511">Multifunctional enzyme</keyword>
<reference evidence="13" key="1">
    <citation type="submission" date="2021-10" db="EMBL/GenBank/DDBJ databases">
        <authorList>
            <person name="Piombo E."/>
        </authorList>
    </citation>
    <scope>NUCLEOTIDE SEQUENCE</scope>
</reference>
<dbReference type="SMART" id="SM00829">
    <property type="entry name" value="PKS_ER"/>
    <property type="match status" value="1"/>
</dbReference>
<dbReference type="InterPro" id="IPR020807">
    <property type="entry name" value="PKS_DH"/>
</dbReference>
<keyword evidence="6" id="KW-0560">Oxidoreductase</keyword>
<dbReference type="InterPro" id="IPR011032">
    <property type="entry name" value="GroES-like_sf"/>
</dbReference>
<comment type="caution">
    <text evidence="13">The sequence shown here is derived from an EMBL/GenBank/DDBJ whole genome shotgun (WGS) entry which is preliminary data.</text>
</comment>
<dbReference type="CDD" id="cd00833">
    <property type="entry name" value="PKS"/>
    <property type="match status" value="1"/>
</dbReference>
<dbReference type="InterPro" id="IPR013968">
    <property type="entry name" value="PKS_KR"/>
</dbReference>
<evidence type="ECO:0000259" key="12">
    <source>
        <dbReference type="PROSITE" id="PS52019"/>
    </source>
</evidence>
<dbReference type="Pfam" id="PF00109">
    <property type="entry name" value="ketoacyl-synt"/>
    <property type="match status" value="1"/>
</dbReference>
<name>A0A9N9VGL6_9HYPO</name>
<keyword evidence="14" id="KW-1185">Reference proteome</keyword>
<dbReference type="InterPro" id="IPR050091">
    <property type="entry name" value="PKS_NRPS_Biosynth_Enz"/>
</dbReference>
<evidence type="ECO:0000256" key="1">
    <source>
        <dbReference type="ARBA" id="ARBA00005179"/>
    </source>
</evidence>
<evidence type="ECO:0000256" key="8">
    <source>
        <dbReference type="ARBA" id="ARBA00023315"/>
    </source>
</evidence>
<dbReference type="Pfam" id="PF02801">
    <property type="entry name" value="Ketoacyl-synt_C"/>
    <property type="match status" value="1"/>
</dbReference>
<dbReference type="InterPro" id="IPR001227">
    <property type="entry name" value="Ac_transferase_dom_sf"/>
</dbReference>
<dbReference type="SUPFAM" id="SSF47336">
    <property type="entry name" value="ACP-like"/>
    <property type="match status" value="1"/>
</dbReference>
<dbReference type="FunFam" id="3.40.50.720:FF:000209">
    <property type="entry name" value="Polyketide synthase Pks12"/>
    <property type="match status" value="1"/>
</dbReference>
<protein>
    <recommendedName>
        <fullName evidence="15">Carrier domain-containing protein</fullName>
    </recommendedName>
</protein>
<dbReference type="InterPro" id="IPR014043">
    <property type="entry name" value="Acyl_transferase_dom"/>
</dbReference>
<dbReference type="InterPro" id="IPR036291">
    <property type="entry name" value="NAD(P)-bd_dom_sf"/>
</dbReference>
<dbReference type="InterPro" id="IPR016036">
    <property type="entry name" value="Malonyl_transacylase_ACP-bd"/>
</dbReference>
<feature type="region of interest" description="C-terminal hotdog fold" evidence="9">
    <location>
        <begin position="1188"/>
        <end position="1341"/>
    </location>
</feature>
<dbReference type="InterPro" id="IPR020806">
    <property type="entry name" value="PKS_PP-bd"/>
</dbReference>
<dbReference type="Pfam" id="PF23114">
    <property type="entry name" value="NAD-bd_HRPKS_sdrA"/>
    <property type="match status" value="1"/>
</dbReference>
<evidence type="ECO:0000256" key="6">
    <source>
        <dbReference type="ARBA" id="ARBA00023002"/>
    </source>
</evidence>
<evidence type="ECO:0000259" key="10">
    <source>
        <dbReference type="PROSITE" id="PS50075"/>
    </source>
</evidence>
<dbReference type="Gene3D" id="3.40.50.150">
    <property type="entry name" value="Vaccinia Virus protein VP39"/>
    <property type="match status" value="1"/>
</dbReference>
<dbReference type="GO" id="GO:0031177">
    <property type="term" value="F:phosphopantetheine binding"/>
    <property type="evidence" value="ECO:0007669"/>
    <property type="project" value="InterPro"/>
</dbReference>
<feature type="active site" description="Proton acceptor; for dehydratase activity" evidence="9">
    <location>
        <position position="1058"/>
    </location>
</feature>
<dbReference type="Pfam" id="PF00698">
    <property type="entry name" value="Acyl_transf_1"/>
    <property type="match status" value="1"/>
</dbReference>
<dbReference type="Pfam" id="PF08242">
    <property type="entry name" value="Methyltransf_12"/>
    <property type="match status" value="1"/>
</dbReference>
<dbReference type="SUPFAM" id="SSF50129">
    <property type="entry name" value="GroES-like"/>
    <property type="match status" value="1"/>
</dbReference>
<dbReference type="InterPro" id="IPR013217">
    <property type="entry name" value="Methyltransf_12"/>
</dbReference>
<dbReference type="SUPFAM" id="SSF55048">
    <property type="entry name" value="Probable ACP-binding domain of malonyl-CoA ACP transacylase"/>
    <property type="match status" value="1"/>
</dbReference>
<dbReference type="SUPFAM" id="SSF52151">
    <property type="entry name" value="FabD/lysophospholipase-like"/>
    <property type="match status" value="1"/>
</dbReference>
<accession>A0A9N9VGL6</accession>
<keyword evidence="5" id="KW-0521">NADP</keyword>
<dbReference type="InterPro" id="IPR014031">
    <property type="entry name" value="Ketoacyl_synth_C"/>
</dbReference>
<dbReference type="SMART" id="SM00827">
    <property type="entry name" value="PKS_AT"/>
    <property type="match status" value="1"/>
</dbReference>
<dbReference type="InterPro" id="IPR049552">
    <property type="entry name" value="PKS_DH_N"/>
</dbReference>
<dbReference type="InterPro" id="IPR018201">
    <property type="entry name" value="Ketoacyl_synth_AS"/>
</dbReference>
<feature type="active site" description="Proton donor; for dehydratase activity" evidence="9">
    <location>
        <position position="1251"/>
    </location>
</feature>
<dbReference type="InterPro" id="IPR057326">
    <property type="entry name" value="KR_dom"/>
</dbReference>
<dbReference type="SUPFAM" id="SSF51735">
    <property type="entry name" value="NAD(P)-binding Rossmann-fold domains"/>
    <property type="match status" value="2"/>
</dbReference>
<dbReference type="InterPro" id="IPR056501">
    <property type="entry name" value="NAD-bd_HRPKS_sdrA"/>
</dbReference>
<dbReference type="Gene3D" id="3.90.180.10">
    <property type="entry name" value="Medium-chain alcohol dehydrogenases, catalytic domain"/>
    <property type="match status" value="1"/>
</dbReference>
<dbReference type="SMART" id="SM00823">
    <property type="entry name" value="PKS_PP"/>
    <property type="match status" value="1"/>
</dbReference>
<dbReference type="GO" id="GO:0030639">
    <property type="term" value="P:polyketide biosynthetic process"/>
    <property type="evidence" value="ECO:0007669"/>
    <property type="project" value="UniProtKB-ARBA"/>
</dbReference>
<dbReference type="PANTHER" id="PTHR43775:SF29">
    <property type="entry name" value="ASPERFURANONE POLYKETIDE SYNTHASE AFOG-RELATED"/>
    <property type="match status" value="1"/>
</dbReference>
<dbReference type="InterPro" id="IPR013154">
    <property type="entry name" value="ADH-like_N"/>
</dbReference>
<evidence type="ECO:0000259" key="11">
    <source>
        <dbReference type="PROSITE" id="PS52004"/>
    </source>
</evidence>
<dbReference type="InterPro" id="IPR042104">
    <property type="entry name" value="PKS_dehydratase_sf"/>
</dbReference>
<dbReference type="PROSITE" id="PS50075">
    <property type="entry name" value="CARRIER"/>
    <property type="match status" value="1"/>
</dbReference>
<keyword evidence="8" id="KW-0012">Acyltransferase</keyword>
<dbReference type="PANTHER" id="PTHR43775">
    <property type="entry name" value="FATTY ACID SYNTHASE"/>
    <property type="match status" value="1"/>
</dbReference>
<dbReference type="InterPro" id="IPR049900">
    <property type="entry name" value="PKS_mFAS_DH"/>
</dbReference>
<gene>
    <name evidence="13" type="ORF">CRHIZ90672A_00003894</name>
</gene>
<dbReference type="Pfam" id="PF23297">
    <property type="entry name" value="ACP_SdgA_C"/>
    <property type="match status" value="1"/>
</dbReference>
<keyword evidence="2" id="KW-0596">Phosphopantetheine</keyword>
<dbReference type="SMART" id="SM00825">
    <property type="entry name" value="PKS_KS"/>
    <property type="match status" value="1"/>
</dbReference>
<dbReference type="SUPFAM" id="SSF53901">
    <property type="entry name" value="Thiolase-like"/>
    <property type="match status" value="1"/>
</dbReference>
<dbReference type="Gene3D" id="3.40.47.10">
    <property type="match status" value="1"/>
</dbReference>
<evidence type="ECO:0000256" key="9">
    <source>
        <dbReference type="PROSITE-ProRule" id="PRU01363"/>
    </source>
</evidence>
<dbReference type="PROSITE" id="PS00012">
    <property type="entry name" value="PHOSPHOPANTETHEINE"/>
    <property type="match status" value="1"/>
</dbReference>
<dbReference type="Pfam" id="PF14765">
    <property type="entry name" value="PS-DH"/>
    <property type="match status" value="1"/>
</dbReference>
<dbReference type="InterPro" id="IPR029063">
    <property type="entry name" value="SAM-dependent_MTases_sf"/>
</dbReference>
<dbReference type="InterPro" id="IPR049551">
    <property type="entry name" value="PKS_DH_C"/>
</dbReference>
<dbReference type="OrthoDB" id="329835at2759"/>
<comment type="pathway">
    <text evidence="1">Secondary metabolite biosynthesis.</text>
</comment>
<evidence type="ECO:0000313" key="14">
    <source>
        <dbReference type="Proteomes" id="UP000696573"/>
    </source>
</evidence>
<dbReference type="CDD" id="cd02440">
    <property type="entry name" value="AdoMet_MTases"/>
    <property type="match status" value="1"/>
</dbReference>
<dbReference type="Pfam" id="PF08240">
    <property type="entry name" value="ADH_N"/>
    <property type="match status" value="1"/>
</dbReference>
<evidence type="ECO:0000256" key="3">
    <source>
        <dbReference type="ARBA" id="ARBA00022553"/>
    </source>
</evidence>
<dbReference type="Pfam" id="PF21089">
    <property type="entry name" value="PKS_DH_N"/>
    <property type="match status" value="1"/>
</dbReference>
<organism evidence="13 14">
    <name type="scientific">Clonostachys rhizophaga</name>
    <dbReference type="NCBI Taxonomy" id="160324"/>
    <lineage>
        <taxon>Eukaryota</taxon>
        <taxon>Fungi</taxon>
        <taxon>Dikarya</taxon>
        <taxon>Ascomycota</taxon>
        <taxon>Pezizomycotina</taxon>
        <taxon>Sordariomycetes</taxon>
        <taxon>Hypocreomycetidae</taxon>
        <taxon>Hypocreales</taxon>
        <taxon>Bionectriaceae</taxon>
        <taxon>Clonostachys</taxon>
    </lineage>
</organism>
<evidence type="ECO:0000256" key="7">
    <source>
        <dbReference type="ARBA" id="ARBA00023268"/>
    </source>
</evidence>
<dbReference type="InterPro" id="IPR016039">
    <property type="entry name" value="Thiolase-like"/>
</dbReference>
<dbReference type="InterPro" id="IPR014030">
    <property type="entry name" value="Ketoacyl_synth_N"/>
</dbReference>
<dbReference type="GO" id="GO:0016491">
    <property type="term" value="F:oxidoreductase activity"/>
    <property type="evidence" value="ECO:0007669"/>
    <property type="project" value="UniProtKB-KW"/>
</dbReference>
<evidence type="ECO:0000313" key="13">
    <source>
        <dbReference type="EMBL" id="CAH0022093.1"/>
    </source>
</evidence>
<dbReference type="GO" id="GO:1901336">
    <property type="term" value="P:lactone biosynthetic process"/>
    <property type="evidence" value="ECO:0007669"/>
    <property type="project" value="UniProtKB-ARBA"/>
</dbReference>
<dbReference type="Gene3D" id="3.40.50.720">
    <property type="entry name" value="NAD(P)-binding Rossmann-like Domain"/>
    <property type="match status" value="2"/>
</dbReference>